<evidence type="ECO:0000313" key="2">
    <source>
        <dbReference type="Proteomes" id="UP001054837"/>
    </source>
</evidence>
<proteinExistence type="predicted"/>
<dbReference type="Proteomes" id="UP001054837">
    <property type="component" value="Unassembled WGS sequence"/>
</dbReference>
<accession>A0AAV4W891</accession>
<comment type="caution">
    <text evidence="1">The sequence shown here is derived from an EMBL/GenBank/DDBJ whole genome shotgun (WGS) entry which is preliminary data.</text>
</comment>
<protein>
    <submittedName>
        <fullName evidence="1">Uncharacterized protein</fullName>
    </submittedName>
</protein>
<dbReference type="EMBL" id="BPLQ01014262">
    <property type="protein sequence ID" value="GIY78593.1"/>
    <property type="molecule type" value="Genomic_DNA"/>
</dbReference>
<name>A0AAV4W891_9ARAC</name>
<reference evidence="1 2" key="1">
    <citation type="submission" date="2021-06" db="EMBL/GenBank/DDBJ databases">
        <title>Caerostris darwini draft genome.</title>
        <authorList>
            <person name="Kono N."/>
            <person name="Arakawa K."/>
        </authorList>
    </citation>
    <scope>NUCLEOTIDE SEQUENCE [LARGE SCALE GENOMIC DNA]</scope>
</reference>
<evidence type="ECO:0000313" key="1">
    <source>
        <dbReference type="EMBL" id="GIY78593.1"/>
    </source>
</evidence>
<sequence length="91" mass="10180">MMPVWWASPQFHASFSVRTSRGWAPPRKWTSIDPLEQRKKKVKLSLVIAGSRALISEYINRSTPSSIVHHNARQNGGRNGLQSAAIFGHEG</sequence>
<organism evidence="1 2">
    <name type="scientific">Caerostris darwini</name>
    <dbReference type="NCBI Taxonomy" id="1538125"/>
    <lineage>
        <taxon>Eukaryota</taxon>
        <taxon>Metazoa</taxon>
        <taxon>Ecdysozoa</taxon>
        <taxon>Arthropoda</taxon>
        <taxon>Chelicerata</taxon>
        <taxon>Arachnida</taxon>
        <taxon>Araneae</taxon>
        <taxon>Araneomorphae</taxon>
        <taxon>Entelegynae</taxon>
        <taxon>Araneoidea</taxon>
        <taxon>Araneidae</taxon>
        <taxon>Caerostris</taxon>
    </lineage>
</organism>
<gene>
    <name evidence="1" type="ORF">CDAR_393431</name>
</gene>
<keyword evidence="2" id="KW-1185">Reference proteome</keyword>
<dbReference type="AlphaFoldDB" id="A0AAV4W891"/>